<evidence type="ECO:0000313" key="2">
    <source>
        <dbReference type="EMBL" id="HIZ39334.1"/>
    </source>
</evidence>
<feature type="region of interest" description="Disordered" evidence="1">
    <location>
        <begin position="174"/>
        <end position="202"/>
    </location>
</feature>
<reference evidence="2" key="1">
    <citation type="journal article" date="2021" name="PeerJ">
        <title>Extensive microbial diversity within the chicken gut microbiome revealed by metagenomics and culture.</title>
        <authorList>
            <person name="Gilroy R."/>
            <person name="Ravi A."/>
            <person name="Getino M."/>
            <person name="Pursley I."/>
            <person name="Horton D.L."/>
            <person name="Alikhan N.F."/>
            <person name="Baker D."/>
            <person name="Gharbi K."/>
            <person name="Hall N."/>
            <person name="Watson M."/>
            <person name="Adriaenssens E.M."/>
            <person name="Foster-Nyarko E."/>
            <person name="Jarju S."/>
            <person name="Secka A."/>
            <person name="Antonio M."/>
            <person name="Oren A."/>
            <person name="Chaudhuri R.R."/>
            <person name="La Ragione R."/>
            <person name="Hildebrand F."/>
            <person name="Pallen M.J."/>
        </authorList>
    </citation>
    <scope>NUCLEOTIDE SEQUENCE</scope>
    <source>
        <strain evidence="2">CHK179-28034</strain>
    </source>
</reference>
<dbReference type="AlphaFoldDB" id="A0A9D2EKK4"/>
<name>A0A9D2EKK4_9FIRM</name>
<sequence>MYELEISDIKKILMDYDTIKEQTKQQIIDLYNDLFDTDTLIRVISTKSIQIDRMPKPPGSSKKDLSDIVLRHEKQLKKWYREISYEIDLLLAKEEMLRRVWLCYRILPDNEYQVITKVYINKQMCKQVELESGKTKTTFFRTINRGLTDIKRMYDSDLSNDFLLKQFLSKQKKKKTAPKKQESYEQLSFGLDDSANCGDKTP</sequence>
<organism evidence="2 3">
    <name type="scientific">Candidatus Anaerobutyricum stercoris</name>
    <dbReference type="NCBI Taxonomy" id="2838457"/>
    <lineage>
        <taxon>Bacteria</taxon>
        <taxon>Bacillati</taxon>
        <taxon>Bacillota</taxon>
        <taxon>Clostridia</taxon>
        <taxon>Lachnospirales</taxon>
        <taxon>Lachnospiraceae</taxon>
        <taxon>Anaerobutyricum</taxon>
    </lineage>
</organism>
<gene>
    <name evidence="2" type="ORF">H9968_05295</name>
</gene>
<evidence type="ECO:0000256" key="1">
    <source>
        <dbReference type="SAM" id="MobiDB-lite"/>
    </source>
</evidence>
<dbReference type="Proteomes" id="UP000824049">
    <property type="component" value="Unassembled WGS sequence"/>
</dbReference>
<proteinExistence type="predicted"/>
<reference evidence="2" key="2">
    <citation type="submission" date="2021-04" db="EMBL/GenBank/DDBJ databases">
        <authorList>
            <person name="Gilroy R."/>
        </authorList>
    </citation>
    <scope>NUCLEOTIDE SEQUENCE</scope>
    <source>
        <strain evidence="2">CHK179-28034</strain>
    </source>
</reference>
<evidence type="ECO:0000313" key="3">
    <source>
        <dbReference type="Proteomes" id="UP000824049"/>
    </source>
</evidence>
<protein>
    <submittedName>
        <fullName evidence="2">Uncharacterized protein</fullName>
    </submittedName>
</protein>
<accession>A0A9D2EKK4</accession>
<dbReference type="EMBL" id="DXBR01000049">
    <property type="protein sequence ID" value="HIZ39334.1"/>
    <property type="molecule type" value="Genomic_DNA"/>
</dbReference>
<comment type="caution">
    <text evidence="2">The sequence shown here is derived from an EMBL/GenBank/DDBJ whole genome shotgun (WGS) entry which is preliminary data.</text>
</comment>